<evidence type="ECO:0000256" key="1">
    <source>
        <dbReference type="ARBA" id="ARBA00001198"/>
    </source>
</evidence>
<keyword evidence="6 9" id="KW-0647">Proteasome</keyword>
<dbReference type="GO" id="GO:0051603">
    <property type="term" value="P:proteolysis involved in protein catabolic process"/>
    <property type="evidence" value="ECO:0007669"/>
    <property type="project" value="InterPro"/>
</dbReference>
<dbReference type="InterPro" id="IPR000243">
    <property type="entry name" value="Pept_T1A_subB"/>
</dbReference>
<dbReference type="PANTHER" id="PTHR32194:SF14">
    <property type="entry name" value="PROTEASOME SUBUNIT BETA"/>
    <property type="match status" value="1"/>
</dbReference>
<keyword evidence="4" id="KW-0888">Threonine protease</keyword>
<comment type="catalytic activity">
    <reaction evidence="1">
        <text>Cleavage of peptide bonds with very broad specificity.</text>
        <dbReference type="EC" id="3.4.25.1"/>
    </reaction>
</comment>
<protein>
    <recommendedName>
        <fullName evidence="9">Proteasome subunit beta</fullName>
    </recommendedName>
</protein>
<dbReference type="Pfam" id="PF00227">
    <property type="entry name" value="Proteasome"/>
    <property type="match status" value="1"/>
</dbReference>
<dbReference type="Ensembl" id="ENSCMUT00000036201.1">
    <property type="protein sequence ID" value="ENSCMUP00000028304.1"/>
    <property type="gene ID" value="ENSCMUG00000005145.2"/>
</dbReference>
<keyword evidence="11" id="KW-1185">Reference proteome</keyword>
<keyword evidence="3" id="KW-0645">Protease</keyword>
<comment type="subcellular location">
    <subcellularLocation>
        <location evidence="9">Cytoplasm</location>
    </subcellularLocation>
    <subcellularLocation>
        <location evidence="9">Nucleus</location>
    </subcellularLocation>
</comment>
<reference evidence="10" key="2">
    <citation type="submission" date="2025-08" db="UniProtKB">
        <authorList>
            <consortium name="Ensembl"/>
        </authorList>
    </citation>
    <scope>IDENTIFICATION</scope>
</reference>
<dbReference type="GO" id="GO:0005737">
    <property type="term" value="C:cytoplasm"/>
    <property type="evidence" value="ECO:0007669"/>
    <property type="project" value="UniProtKB-SubCell"/>
</dbReference>
<dbReference type="Gene3D" id="3.60.20.10">
    <property type="entry name" value="Glutamine Phosphoribosylpyrophosphate, subunit 1, domain 1"/>
    <property type="match status" value="1"/>
</dbReference>
<dbReference type="PROSITE" id="PS00854">
    <property type="entry name" value="PROTEASOME_BETA_1"/>
    <property type="match status" value="1"/>
</dbReference>
<evidence type="ECO:0000256" key="7">
    <source>
        <dbReference type="ARBA" id="ARBA00023145"/>
    </source>
</evidence>
<keyword evidence="7" id="KW-0865">Zymogen</keyword>
<keyword evidence="2 9" id="KW-0963">Cytoplasm</keyword>
<dbReference type="GO" id="GO:0005634">
    <property type="term" value="C:nucleus"/>
    <property type="evidence" value="ECO:0007669"/>
    <property type="project" value="UniProtKB-SubCell"/>
</dbReference>
<gene>
    <name evidence="10" type="primary">PSMB6</name>
</gene>
<dbReference type="GO" id="GO:0004298">
    <property type="term" value="F:threonine-type endopeptidase activity"/>
    <property type="evidence" value="ECO:0007669"/>
    <property type="project" value="UniProtKB-KW"/>
</dbReference>
<dbReference type="SUPFAM" id="SSF56235">
    <property type="entry name" value="N-terminal nucleophile aminohydrolases (Ntn hydrolases)"/>
    <property type="match status" value="1"/>
</dbReference>
<sequence length="267" mass="28808">ARGKMAAVTVWEPRAASGPAGLHREWTAEPVSTGTTIMAVEFDGGVVIGADSRTTTGSYVANRVTDKLTPVHDRIFCCRSGSAADTQAVADAVAYQLAFHSVELEEPPRVRTAARLFQQSCYRYREELSAGIIVAGWDPRRGGQVYMVPMGGLLLRQPFAVGGSGSSYIYGFLDATFRSGMSRSQCQEFVARGGFGGYWRTWGGGGGGMEGRILRGILGSWERIWGHRGVWLASRGLGVAREWIWGTRKGLEGPGRGFGGTEEFGQC</sequence>
<dbReference type="Proteomes" id="UP000694553">
    <property type="component" value="Unassembled WGS sequence"/>
</dbReference>
<reference evidence="10" key="3">
    <citation type="submission" date="2025-09" db="UniProtKB">
        <authorList>
            <consortium name="Ensembl"/>
        </authorList>
    </citation>
    <scope>IDENTIFICATION</scope>
</reference>
<dbReference type="PROSITE" id="PS51476">
    <property type="entry name" value="PROTEASOME_BETA_2"/>
    <property type="match status" value="1"/>
</dbReference>
<dbReference type="PANTHER" id="PTHR32194">
    <property type="entry name" value="METALLOPROTEASE TLDD"/>
    <property type="match status" value="1"/>
</dbReference>
<dbReference type="InterPro" id="IPR029055">
    <property type="entry name" value="Ntn_hydrolases_N"/>
</dbReference>
<evidence type="ECO:0000313" key="11">
    <source>
        <dbReference type="Proteomes" id="UP000694553"/>
    </source>
</evidence>
<evidence type="ECO:0000256" key="5">
    <source>
        <dbReference type="ARBA" id="ARBA00022801"/>
    </source>
</evidence>
<keyword evidence="8 9" id="KW-0539">Nucleus</keyword>
<comment type="similarity">
    <text evidence="9">Belongs to the peptidase T1B family.</text>
</comment>
<evidence type="ECO:0000256" key="9">
    <source>
        <dbReference type="RuleBase" id="RU004203"/>
    </source>
</evidence>
<accession>A0A8U7NUR8</accession>
<evidence type="ECO:0000256" key="3">
    <source>
        <dbReference type="ARBA" id="ARBA00022670"/>
    </source>
</evidence>
<evidence type="ECO:0000256" key="2">
    <source>
        <dbReference type="ARBA" id="ARBA00022490"/>
    </source>
</evidence>
<evidence type="ECO:0000256" key="4">
    <source>
        <dbReference type="ARBA" id="ARBA00022698"/>
    </source>
</evidence>
<dbReference type="FunFam" id="3.60.20.10:FF:000010">
    <property type="entry name" value="Proteasome subunit beta type-1"/>
    <property type="match status" value="1"/>
</dbReference>
<name>A0A8U7NUR8_CORMO</name>
<dbReference type="InterPro" id="IPR001353">
    <property type="entry name" value="Proteasome_sua/b"/>
</dbReference>
<dbReference type="InterPro" id="IPR016050">
    <property type="entry name" value="Proteasome_bsu_CS"/>
</dbReference>
<evidence type="ECO:0000313" key="10">
    <source>
        <dbReference type="Ensembl" id="ENSCMUP00000028304.1"/>
    </source>
</evidence>
<dbReference type="PRINTS" id="PR00141">
    <property type="entry name" value="PROTEASOME"/>
</dbReference>
<keyword evidence="5" id="KW-0378">Hydrolase</keyword>
<comment type="function">
    <text evidence="9">Component of the proteasome, a multicatalytic proteinase complex which is characterized by its ability to cleave peptides with Arg, Phe, Tyr, Leu, and Glu adjacent to the leaving group at neutral or slightly basic pH. The proteasome has an ATP-dependent proteolytic activity.</text>
</comment>
<organism evidence="10 11">
    <name type="scientific">Corvus moneduloides</name>
    <name type="common">New Caledonian crow</name>
    <dbReference type="NCBI Taxonomy" id="1196302"/>
    <lineage>
        <taxon>Eukaryota</taxon>
        <taxon>Metazoa</taxon>
        <taxon>Chordata</taxon>
        <taxon>Craniata</taxon>
        <taxon>Vertebrata</taxon>
        <taxon>Euteleostomi</taxon>
        <taxon>Archelosauria</taxon>
        <taxon>Archosauria</taxon>
        <taxon>Dinosauria</taxon>
        <taxon>Saurischia</taxon>
        <taxon>Theropoda</taxon>
        <taxon>Coelurosauria</taxon>
        <taxon>Aves</taxon>
        <taxon>Neognathae</taxon>
        <taxon>Neoaves</taxon>
        <taxon>Telluraves</taxon>
        <taxon>Australaves</taxon>
        <taxon>Passeriformes</taxon>
        <taxon>Corvoidea</taxon>
        <taxon>Corvidae</taxon>
        <taxon>Corvus</taxon>
    </lineage>
</organism>
<dbReference type="GO" id="GO:0005839">
    <property type="term" value="C:proteasome core complex"/>
    <property type="evidence" value="ECO:0007669"/>
    <property type="project" value="InterPro"/>
</dbReference>
<evidence type="ECO:0000256" key="6">
    <source>
        <dbReference type="ARBA" id="ARBA00022942"/>
    </source>
</evidence>
<reference evidence="11" key="1">
    <citation type="submission" date="2019-10" db="EMBL/GenBank/DDBJ databases">
        <title>Corvus moneduloides (New Caledonian crow) genome, bCorMon1, primary haplotype.</title>
        <authorList>
            <person name="Rutz C."/>
            <person name="Fungtammasan C."/>
            <person name="Mountcastle J."/>
            <person name="Formenti G."/>
            <person name="Chow W."/>
            <person name="Howe K."/>
            <person name="Steele M.P."/>
            <person name="Fernandes J."/>
            <person name="Gilbert M.T.P."/>
            <person name="Fedrigo O."/>
            <person name="Jarvis E.D."/>
            <person name="Gemmell N."/>
        </authorList>
    </citation>
    <scope>NUCLEOTIDE SEQUENCE [LARGE SCALE GENOMIC DNA]</scope>
</reference>
<dbReference type="AlphaFoldDB" id="A0A8U7NUR8"/>
<comment type="subunit">
    <text evidence="9">Component of the proteasome complex.</text>
</comment>
<dbReference type="InterPro" id="IPR023333">
    <property type="entry name" value="Proteasome_suB-type"/>
</dbReference>
<dbReference type="CDD" id="cd03762">
    <property type="entry name" value="proteasome_beta_type_6"/>
    <property type="match status" value="1"/>
</dbReference>
<evidence type="ECO:0000256" key="8">
    <source>
        <dbReference type="ARBA" id="ARBA00023242"/>
    </source>
</evidence>
<proteinExistence type="inferred from homology"/>